<reference evidence="1 2" key="1">
    <citation type="journal article" date="2023" name="Life. Sci Alliance">
        <title>Evolutionary insights into 3D genome organization and epigenetic landscape of Vigna mungo.</title>
        <authorList>
            <person name="Junaid A."/>
            <person name="Singh B."/>
            <person name="Bhatia S."/>
        </authorList>
    </citation>
    <scope>NUCLEOTIDE SEQUENCE [LARGE SCALE GENOMIC DNA]</scope>
    <source>
        <strain evidence="1">Urdbean</strain>
    </source>
</reference>
<dbReference type="AlphaFoldDB" id="A0AAQ3SCJ3"/>
<keyword evidence="2" id="KW-1185">Reference proteome</keyword>
<name>A0AAQ3SCJ3_VIGMU</name>
<sequence length="116" mass="13154">MLVAKRINEIAPVRLKCVNDMITWSRRGSLRPVRIITGDALRAGSAITHRCSSFFLSPTRATIGARTCHRCRFPFKLSDQSATEERCFAFPSFVETLSLVSCKSERGSPFIFFFKF</sequence>
<accession>A0AAQ3SCJ3</accession>
<proteinExistence type="predicted"/>
<evidence type="ECO:0000313" key="2">
    <source>
        <dbReference type="Proteomes" id="UP001374535"/>
    </source>
</evidence>
<dbReference type="Proteomes" id="UP001374535">
    <property type="component" value="Chromosome 1"/>
</dbReference>
<protein>
    <submittedName>
        <fullName evidence="1">Uncharacterized protein</fullName>
    </submittedName>
</protein>
<gene>
    <name evidence="1" type="ORF">V8G54_004166</name>
</gene>
<dbReference type="EMBL" id="CP144700">
    <property type="protein sequence ID" value="WVZ25622.1"/>
    <property type="molecule type" value="Genomic_DNA"/>
</dbReference>
<organism evidence="1 2">
    <name type="scientific">Vigna mungo</name>
    <name type="common">Black gram</name>
    <name type="synonym">Phaseolus mungo</name>
    <dbReference type="NCBI Taxonomy" id="3915"/>
    <lineage>
        <taxon>Eukaryota</taxon>
        <taxon>Viridiplantae</taxon>
        <taxon>Streptophyta</taxon>
        <taxon>Embryophyta</taxon>
        <taxon>Tracheophyta</taxon>
        <taxon>Spermatophyta</taxon>
        <taxon>Magnoliopsida</taxon>
        <taxon>eudicotyledons</taxon>
        <taxon>Gunneridae</taxon>
        <taxon>Pentapetalae</taxon>
        <taxon>rosids</taxon>
        <taxon>fabids</taxon>
        <taxon>Fabales</taxon>
        <taxon>Fabaceae</taxon>
        <taxon>Papilionoideae</taxon>
        <taxon>50 kb inversion clade</taxon>
        <taxon>NPAAA clade</taxon>
        <taxon>indigoferoid/millettioid clade</taxon>
        <taxon>Phaseoleae</taxon>
        <taxon>Vigna</taxon>
    </lineage>
</organism>
<evidence type="ECO:0000313" key="1">
    <source>
        <dbReference type="EMBL" id="WVZ25622.1"/>
    </source>
</evidence>